<name>A0A024TSF8_9STRA</name>
<feature type="compositionally biased region" description="Basic and acidic residues" evidence="1">
    <location>
        <begin position="473"/>
        <end position="496"/>
    </location>
</feature>
<dbReference type="GeneID" id="20087324"/>
<feature type="region of interest" description="Disordered" evidence="1">
    <location>
        <begin position="544"/>
        <end position="568"/>
    </location>
</feature>
<reference evidence="2" key="1">
    <citation type="submission" date="2013-12" db="EMBL/GenBank/DDBJ databases">
        <title>The Genome Sequence of Aphanomyces invadans NJM9701.</title>
        <authorList>
            <consortium name="The Broad Institute Genomics Platform"/>
            <person name="Russ C."/>
            <person name="Tyler B."/>
            <person name="van West P."/>
            <person name="Dieguez-Uribeondo J."/>
            <person name="Young S.K."/>
            <person name="Zeng Q."/>
            <person name="Gargeya S."/>
            <person name="Fitzgerald M."/>
            <person name="Abouelleil A."/>
            <person name="Alvarado L."/>
            <person name="Chapman S.B."/>
            <person name="Gainer-Dewar J."/>
            <person name="Goldberg J."/>
            <person name="Griggs A."/>
            <person name="Gujja S."/>
            <person name="Hansen M."/>
            <person name="Howarth C."/>
            <person name="Imamovic A."/>
            <person name="Ireland A."/>
            <person name="Larimer J."/>
            <person name="McCowan C."/>
            <person name="Murphy C."/>
            <person name="Pearson M."/>
            <person name="Poon T.W."/>
            <person name="Priest M."/>
            <person name="Roberts A."/>
            <person name="Saif S."/>
            <person name="Shea T."/>
            <person name="Sykes S."/>
            <person name="Wortman J."/>
            <person name="Nusbaum C."/>
            <person name="Birren B."/>
        </authorList>
    </citation>
    <scope>NUCLEOTIDE SEQUENCE [LARGE SCALE GENOMIC DNA]</scope>
    <source>
        <strain evidence="2">NJM9701</strain>
    </source>
</reference>
<organism evidence="2">
    <name type="scientific">Aphanomyces invadans</name>
    <dbReference type="NCBI Taxonomy" id="157072"/>
    <lineage>
        <taxon>Eukaryota</taxon>
        <taxon>Sar</taxon>
        <taxon>Stramenopiles</taxon>
        <taxon>Oomycota</taxon>
        <taxon>Saprolegniomycetes</taxon>
        <taxon>Saprolegniales</taxon>
        <taxon>Verrucalvaceae</taxon>
        <taxon>Aphanomyces</taxon>
    </lineage>
</organism>
<gene>
    <name evidence="2" type="ORF">H310_10274</name>
</gene>
<dbReference type="VEuPathDB" id="FungiDB:H310_10274"/>
<accession>A0A024TSF8</accession>
<dbReference type="OrthoDB" id="10642055at2759"/>
<dbReference type="AlphaFoldDB" id="A0A024TSF8"/>
<proteinExistence type="predicted"/>
<feature type="region of interest" description="Disordered" evidence="1">
    <location>
        <begin position="1"/>
        <end position="31"/>
    </location>
</feature>
<sequence>MPLWSLPSWDNCSESSDHASMDALKHKDADDAVSSACYSDTRFWTRSTRSDKADNQQPQELPLCTELHRIHERFESLRLQLDVERRTVAPPPPQQPWFPRDSGVLMQHPIRRRAQPPSKNSPFIETGNHAHSKIPSMSAESNTFSSPHSCKEMVATTMQATVDNGAKSTTTARPVVVHQSTNTDQDSRTHISLVKAQTTQTQTDFQDSWLEKIAALDGVVSALSSKLNQQTDAAALAMYVAWLSETMQTAVATLPVSMERSPRKESAELCQDISTLRPPRFDSLQVPAHSAGAMTSIESSLTTLVKWCHTSYDNHTRVVHHVKNSAAKRYQKAAHEAATFQGKWETALRTIHSLQDERNALQAQLHGQVLRTAAVEKDLLVTQLKVTTLEQQCRDLQDQLRLQELAWKEELTKASPSSGIAGSPPLPFATREHVAKGHAACLPPCEQRRRSAQLEPALLPKKITDDGPEESNDPERNEWWKDDERSSCVDDDRQPEPRTLQLPPPVPPMRTIFSAASRPQSDTRFILQRPDSHTRMLLEYLHSASNASQQIRRQDRHVQRACETSRDL</sequence>
<evidence type="ECO:0000256" key="1">
    <source>
        <dbReference type="SAM" id="MobiDB-lite"/>
    </source>
</evidence>
<protein>
    <submittedName>
        <fullName evidence="2">Uncharacterized protein</fullName>
    </submittedName>
</protein>
<feature type="region of interest" description="Disordered" evidence="1">
    <location>
        <begin position="454"/>
        <end position="508"/>
    </location>
</feature>
<dbReference type="EMBL" id="KI913976">
    <property type="protein sequence ID" value="ETV96571.1"/>
    <property type="molecule type" value="Genomic_DNA"/>
</dbReference>
<dbReference type="RefSeq" id="XP_008874834.1">
    <property type="nucleotide sequence ID" value="XM_008876612.1"/>
</dbReference>
<evidence type="ECO:0000313" key="2">
    <source>
        <dbReference type="EMBL" id="ETV96571.1"/>
    </source>
</evidence>
<feature type="compositionally biased region" description="Basic and acidic residues" evidence="1">
    <location>
        <begin position="552"/>
        <end position="568"/>
    </location>
</feature>
<feature type="compositionally biased region" description="Basic and acidic residues" evidence="1">
    <location>
        <begin position="15"/>
        <end position="30"/>
    </location>
</feature>